<comment type="subcellular location">
    <subcellularLocation>
        <location evidence="1">Cell membrane</location>
        <topology evidence="1">Multi-pass membrane protein</topology>
    </subcellularLocation>
</comment>
<dbReference type="Gene3D" id="1.10.8.500">
    <property type="entry name" value="HAMP domain in histidine kinase"/>
    <property type="match status" value="1"/>
</dbReference>
<dbReference type="GO" id="GO:0007165">
    <property type="term" value="P:signal transduction"/>
    <property type="evidence" value="ECO:0007669"/>
    <property type="project" value="UniProtKB-KW"/>
</dbReference>
<evidence type="ECO:0000256" key="7">
    <source>
        <dbReference type="ARBA" id="ARBA00029447"/>
    </source>
</evidence>
<feature type="transmembrane region" description="Helical" evidence="10">
    <location>
        <begin position="12"/>
        <end position="33"/>
    </location>
</feature>
<feature type="region of interest" description="Disordered" evidence="9">
    <location>
        <begin position="262"/>
        <end position="281"/>
    </location>
</feature>
<dbReference type="InterPro" id="IPR004089">
    <property type="entry name" value="MCPsignal_dom"/>
</dbReference>
<dbReference type="PRINTS" id="PR00260">
    <property type="entry name" value="CHEMTRNSDUCR"/>
</dbReference>
<keyword evidence="4 10" id="KW-1133">Transmembrane helix</keyword>
<evidence type="ECO:0000256" key="6">
    <source>
        <dbReference type="ARBA" id="ARBA00023224"/>
    </source>
</evidence>
<evidence type="ECO:0000256" key="10">
    <source>
        <dbReference type="SAM" id="Phobius"/>
    </source>
</evidence>
<dbReference type="SMART" id="SM00283">
    <property type="entry name" value="MA"/>
    <property type="match status" value="1"/>
</dbReference>
<dbReference type="SUPFAM" id="SSF58104">
    <property type="entry name" value="Methyl-accepting chemotaxis protein (MCP) signaling domain"/>
    <property type="match status" value="1"/>
</dbReference>
<dbReference type="GO" id="GO:0006935">
    <property type="term" value="P:chemotaxis"/>
    <property type="evidence" value="ECO:0007669"/>
    <property type="project" value="InterPro"/>
</dbReference>
<dbReference type="Pfam" id="PF00015">
    <property type="entry name" value="MCPsignal"/>
    <property type="match status" value="1"/>
</dbReference>
<dbReference type="GO" id="GO:0004888">
    <property type="term" value="F:transmembrane signaling receptor activity"/>
    <property type="evidence" value="ECO:0007669"/>
    <property type="project" value="InterPro"/>
</dbReference>
<evidence type="ECO:0000256" key="5">
    <source>
        <dbReference type="ARBA" id="ARBA00023136"/>
    </source>
</evidence>
<evidence type="ECO:0000259" key="12">
    <source>
        <dbReference type="PROSITE" id="PS50885"/>
    </source>
</evidence>
<keyword evidence="5 10" id="KW-0472">Membrane</keyword>
<keyword evidence="6 8" id="KW-0807">Transducer</keyword>
<dbReference type="PANTHER" id="PTHR32089:SF112">
    <property type="entry name" value="LYSOZYME-LIKE PROTEIN-RELATED"/>
    <property type="match status" value="1"/>
</dbReference>
<dbReference type="PROSITE" id="PS50111">
    <property type="entry name" value="CHEMOTAXIS_TRANSDUC_2"/>
    <property type="match status" value="1"/>
</dbReference>
<dbReference type="CDD" id="cd06225">
    <property type="entry name" value="HAMP"/>
    <property type="match status" value="1"/>
</dbReference>
<dbReference type="InterPro" id="IPR004090">
    <property type="entry name" value="Chemotax_Me-accpt_rcpt"/>
</dbReference>
<evidence type="ECO:0000256" key="9">
    <source>
        <dbReference type="SAM" id="MobiDB-lite"/>
    </source>
</evidence>
<dbReference type="PROSITE" id="PS50885">
    <property type="entry name" value="HAMP"/>
    <property type="match status" value="1"/>
</dbReference>
<dbReference type="Gene3D" id="1.10.287.950">
    <property type="entry name" value="Methyl-accepting chemotaxis protein"/>
    <property type="match status" value="1"/>
</dbReference>
<evidence type="ECO:0000256" key="4">
    <source>
        <dbReference type="ARBA" id="ARBA00022989"/>
    </source>
</evidence>
<evidence type="ECO:0000256" key="2">
    <source>
        <dbReference type="ARBA" id="ARBA00022475"/>
    </source>
</evidence>
<dbReference type="InterPro" id="IPR003660">
    <property type="entry name" value="HAMP_dom"/>
</dbReference>
<dbReference type="Gene3D" id="3.30.450.20">
    <property type="entry name" value="PAS domain"/>
    <property type="match status" value="1"/>
</dbReference>
<feature type="domain" description="HAMP" evidence="12">
    <location>
        <begin position="212"/>
        <end position="265"/>
    </location>
</feature>
<evidence type="ECO:0000256" key="1">
    <source>
        <dbReference type="ARBA" id="ARBA00004651"/>
    </source>
</evidence>
<sequence length="562" mass="59034">MLGNLSIGKKILSLVVLTVIGFCGVLVAGRSVIAEHMLEERRAKLVDLTDAAIAVIDRYNSLIKDGKMSEAEAKAAAYDQVRAMRFDNDNYIYVYTLDGVRRAYAPSPDSENKKNYLEAKDDNGVYFIREFIEGVKRQGTVFVTYQRVRPGGKVPVDKLSVAKGYAPWNIYVGAGVYIDDLDASVNTATLELLGYALACLAVTLGVAFAIGRSISGPIRDLTGSMNRLAQGDLAVAVTGAERRDEVGDMARALAVFKSNAEEREQLKRREEENERRAAEERRESMLAIADGFERAVGTIVAQVSETAHNLRAASATMADAARESAQMAGDVGTASASASENVNTVAAATEELSAAISEIATQVQAASASARETAHDANAAHDRVRGMADAAVRIGEVVGLITDIASQTNLLALNATIEAARAGEMGKGFAVVAGEVKNLANQTAKATEEITGQIASVQSETHAAVEAIAGVSQRIAQIDGVSSSLAASIEEQTAATSEISRSIQEAASGTRRVSEAIGGVTGAASRSGEAAAEVAHEAEGLATRADALKSEVARVLAEIRAA</sequence>
<keyword evidence="2" id="KW-1003">Cell membrane</keyword>
<organism evidence="13">
    <name type="scientific">uncultured Alphaproteobacteria bacterium</name>
    <dbReference type="NCBI Taxonomy" id="91750"/>
    <lineage>
        <taxon>Bacteria</taxon>
        <taxon>Pseudomonadati</taxon>
        <taxon>Pseudomonadota</taxon>
        <taxon>Alphaproteobacteria</taxon>
        <taxon>environmental samples</taxon>
    </lineage>
</organism>
<evidence type="ECO:0000313" key="13">
    <source>
        <dbReference type="EMBL" id="SBV97441.1"/>
    </source>
</evidence>
<gene>
    <name evidence="13" type="ORF">KL86APRO_10884</name>
</gene>
<dbReference type="Pfam" id="PF17200">
    <property type="entry name" value="sCache_2"/>
    <property type="match status" value="1"/>
</dbReference>
<proteinExistence type="inferred from homology"/>
<dbReference type="EMBL" id="FLUO01000001">
    <property type="protein sequence ID" value="SBV97441.1"/>
    <property type="molecule type" value="Genomic_DNA"/>
</dbReference>
<keyword evidence="3 10" id="KW-0812">Transmembrane</keyword>
<dbReference type="SMART" id="SM00304">
    <property type="entry name" value="HAMP"/>
    <property type="match status" value="1"/>
</dbReference>
<comment type="similarity">
    <text evidence="7">Belongs to the methyl-accepting chemotaxis (MCP) protein family.</text>
</comment>
<protein>
    <submittedName>
        <fullName evidence="13">Methyl-accepting chemotaxis protein</fullName>
    </submittedName>
</protein>
<evidence type="ECO:0000259" key="11">
    <source>
        <dbReference type="PROSITE" id="PS50111"/>
    </source>
</evidence>
<reference evidence="13" key="1">
    <citation type="submission" date="2016-04" db="EMBL/GenBank/DDBJ databases">
        <authorList>
            <person name="Evans L.H."/>
            <person name="Alamgir A."/>
            <person name="Owens N."/>
            <person name="Weber N.D."/>
            <person name="Virtaneva K."/>
            <person name="Barbian K."/>
            <person name="Babar A."/>
            <person name="Rosenke K."/>
        </authorList>
    </citation>
    <scope>NUCLEOTIDE SEQUENCE</scope>
    <source>
        <strain evidence="13">86</strain>
    </source>
</reference>
<accession>A0A212JDC6</accession>
<dbReference type="InterPro" id="IPR033480">
    <property type="entry name" value="sCache_2"/>
</dbReference>
<evidence type="ECO:0000256" key="3">
    <source>
        <dbReference type="ARBA" id="ARBA00022692"/>
    </source>
</evidence>
<evidence type="ECO:0000256" key="8">
    <source>
        <dbReference type="PROSITE-ProRule" id="PRU00284"/>
    </source>
</evidence>
<dbReference type="PANTHER" id="PTHR32089">
    <property type="entry name" value="METHYL-ACCEPTING CHEMOTAXIS PROTEIN MCPB"/>
    <property type="match status" value="1"/>
</dbReference>
<dbReference type="Pfam" id="PF00672">
    <property type="entry name" value="HAMP"/>
    <property type="match status" value="1"/>
</dbReference>
<dbReference type="SMART" id="SM01049">
    <property type="entry name" value="Cache_2"/>
    <property type="match status" value="1"/>
</dbReference>
<dbReference type="GO" id="GO:0005886">
    <property type="term" value="C:plasma membrane"/>
    <property type="evidence" value="ECO:0007669"/>
    <property type="project" value="UniProtKB-SubCell"/>
</dbReference>
<dbReference type="AlphaFoldDB" id="A0A212JDC6"/>
<feature type="domain" description="Methyl-accepting transducer" evidence="11">
    <location>
        <begin position="313"/>
        <end position="542"/>
    </location>
</feature>
<name>A0A212JDC6_9PROT</name>